<reference evidence="4 5" key="1">
    <citation type="submission" date="2014-09" db="EMBL/GenBank/DDBJ databases">
        <authorList>
            <person name="McGinnis J.M."/>
            <person name="Wolfgang W.J."/>
        </authorList>
    </citation>
    <scope>NUCLEOTIDE SEQUENCE [LARGE SCALE GENOMIC DNA]</scope>
    <source>
        <strain evidence="4 5">HAMBI 3106</strain>
    </source>
</reference>
<dbReference type="OrthoDB" id="9798496at2"/>
<comment type="similarity">
    <text evidence="1">Belongs to the methyltransferase superfamily. L-isoaspartyl/D-aspartyl protein methyltransferase family.</text>
</comment>
<dbReference type="InterPro" id="IPR000682">
    <property type="entry name" value="PCMT"/>
</dbReference>
<name>A0A099EVK8_9RHOB</name>
<accession>A0A099EVK8</accession>
<gene>
    <name evidence="4" type="ORF">IC63_15020</name>
</gene>
<reference evidence="4 5" key="2">
    <citation type="submission" date="2014-10" db="EMBL/GenBank/DDBJ databases">
        <title>Paracoccus sanguinis sp. nov., isolated from clinical specimens of New York State patients.</title>
        <authorList>
            <person name="Mingle L.A."/>
            <person name="Cole J.A."/>
            <person name="Lapierre P."/>
            <person name="Musser K.A."/>
        </authorList>
    </citation>
    <scope>NUCLEOTIDE SEQUENCE [LARGE SCALE GENOMIC DNA]</scope>
    <source>
        <strain evidence="4 5">HAMBI 3106</strain>
    </source>
</reference>
<evidence type="ECO:0000313" key="4">
    <source>
        <dbReference type="EMBL" id="KGJ02309.1"/>
    </source>
</evidence>
<evidence type="ECO:0000313" key="5">
    <source>
        <dbReference type="Proteomes" id="UP000029917"/>
    </source>
</evidence>
<dbReference type="EMBL" id="JRKS01000071">
    <property type="protein sequence ID" value="KGJ02309.1"/>
    <property type="molecule type" value="Genomic_DNA"/>
</dbReference>
<proteinExistence type="inferred from homology"/>
<comment type="caution">
    <text evidence="4">The sequence shown here is derived from an EMBL/GenBank/DDBJ whole genome shotgun (WGS) entry which is preliminary data.</text>
</comment>
<dbReference type="PANTHER" id="PTHR11579">
    <property type="entry name" value="PROTEIN-L-ISOASPARTATE O-METHYLTRANSFERASE"/>
    <property type="match status" value="1"/>
</dbReference>
<dbReference type="GO" id="GO:0005737">
    <property type="term" value="C:cytoplasm"/>
    <property type="evidence" value="ECO:0007669"/>
    <property type="project" value="TreeGrafter"/>
</dbReference>
<dbReference type="AlphaFoldDB" id="A0A099EVK8"/>
<evidence type="ECO:0000256" key="1">
    <source>
        <dbReference type="ARBA" id="ARBA00005369"/>
    </source>
</evidence>
<dbReference type="InterPro" id="IPR029063">
    <property type="entry name" value="SAM-dependent_MTases_sf"/>
</dbReference>
<sequence>MTDFQQRRMMMVDTQVRPNDVTKYPVIAAMLDVPREDFVPESRRDIAYIGENLDLGHGRVLLEPRTLAMMVDTLDVQPTDLVLDVGCGYGYSAAILGRLAQAVVAVEEHPEMAGIAAQRLAAVGADNVVAVQAKLAEGKPDLGPYDAILIGGGIEELPQPIADQLAEGGRIVAMFIEGALGVVRLGRKLDGRIDWRLAFHAGGPVLPGYERRTGFVL</sequence>
<keyword evidence="4" id="KW-0489">Methyltransferase</keyword>
<dbReference type="RefSeq" id="WP_036721654.1">
    <property type="nucleotide sequence ID" value="NZ_JRKS01000071.1"/>
</dbReference>
<evidence type="ECO:0000256" key="2">
    <source>
        <dbReference type="ARBA" id="ARBA00013346"/>
    </source>
</evidence>
<dbReference type="PANTHER" id="PTHR11579:SF18">
    <property type="entry name" value="PROTEIN-L-ISOASPARTATE O-METHYLTRANSFERASE"/>
    <property type="match status" value="1"/>
</dbReference>
<dbReference type="Pfam" id="PF01135">
    <property type="entry name" value="PCMT"/>
    <property type="match status" value="1"/>
</dbReference>
<dbReference type="STRING" id="690417.IC63_15020"/>
<dbReference type="SUPFAM" id="SSF53335">
    <property type="entry name" value="S-adenosyl-L-methionine-dependent methyltransferases"/>
    <property type="match status" value="1"/>
</dbReference>
<organism evidence="4 5">
    <name type="scientific">Paracoccus sphaerophysae</name>
    <dbReference type="NCBI Taxonomy" id="690417"/>
    <lineage>
        <taxon>Bacteria</taxon>
        <taxon>Pseudomonadati</taxon>
        <taxon>Pseudomonadota</taxon>
        <taxon>Alphaproteobacteria</taxon>
        <taxon>Rhodobacterales</taxon>
        <taxon>Paracoccaceae</taxon>
        <taxon>Paracoccus</taxon>
    </lineage>
</organism>
<keyword evidence="5" id="KW-1185">Reference proteome</keyword>
<dbReference type="Gene3D" id="3.40.50.150">
    <property type="entry name" value="Vaccinia Virus protein VP39"/>
    <property type="match status" value="1"/>
</dbReference>
<keyword evidence="4" id="KW-0808">Transferase</keyword>
<dbReference type="GO" id="GO:0032259">
    <property type="term" value="P:methylation"/>
    <property type="evidence" value="ECO:0007669"/>
    <property type="project" value="UniProtKB-KW"/>
</dbReference>
<dbReference type="GO" id="GO:0004719">
    <property type="term" value="F:protein-L-isoaspartate (D-aspartate) O-methyltransferase activity"/>
    <property type="evidence" value="ECO:0007669"/>
    <property type="project" value="InterPro"/>
</dbReference>
<dbReference type="Proteomes" id="UP000029917">
    <property type="component" value="Unassembled WGS sequence"/>
</dbReference>
<protein>
    <recommendedName>
        <fullName evidence="2">Protein-L-isoaspartate O-methyltransferase</fullName>
    </recommendedName>
    <alternativeName>
        <fullName evidence="3">Protein L-isoaspartyl methyltransferase</fullName>
    </alternativeName>
</protein>
<dbReference type="CDD" id="cd02440">
    <property type="entry name" value="AdoMet_MTases"/>
    <property type="match status" value="1"/>
</dbReference>
<evidence type="ECO:0000256" key="3">
    <source>
        <dbReference type="ARBA" id="ARBA00030757"/>
    </source>
</evidence>